<reference evidence="4" key="1">
    <citation type="journal article" date="2023" name="Genome Biol. Evol.">
        <title>First Whole Genome Sequence and Flow Cytometry Genome Size Data for the Lichen-Forming Fungus Ramalina farinacea (Ascomycota).</title>
        <authorList>
            <person name="Llewellyn T."/>
            <person name="Mian S."/>
            <person name="Hill R."/>
            <person name="Leitch I.J."/>
            <person name="Gaya E."/>
        </authorList>
    </citation>
    <scope>NUCLEOTIDE SEQUENCE</scope>
    <source>
        <strain evidence="4">LIQ254RAFAR</strain>
    </source>
</reference>
<dbReference type="Gene3D" id="4.10.240.10">
    <property type="entry name" value="Zn(2)-C6 fungal-type DNA-binding domain"/>
    <property type="match status" value="1"/>
</dbReference>
<evidence type="ECO:0000313" key="4">
    <source>
        <dbReference type="EMBL" id="MDI1485509.1"/>
    </source>
</evidence>
<sequence>MSAPKPHNACDECRTRKLKCSGEPTGCSRCSQDGVTCLYSPRKQMGRPRKRRREEETGPQGSRYDVWGYTNGTEALGSSFTGPESSMAFPETLNPQLDMNGSLNMTGLGLDTSSFDMSPNFGSISYTNDTLDGTATGPLGGSSDKVIPNDLQYGTPGSTDFAGWTPSSHSDSLISRPNGSFQHVQTFARSEHTTITNTIAAPSSRASQTCDCITMLYQTLSSFSSAPEAFFPYGISKLKRVTSTAWQALRCNNCAQSYANSLQNSSALNTLINLIITEYAKVLKEIDERSQAEDKIQFRMGEMYAPETQHLHTGTVDCPMGITINLTGSEWRTLARNAVRKEIFGERAGDECIAKLVDETKERQIRWHNKFAIEHGRHEHVMQLNENGEAEGFECTGMLYIKRLREMVDSLGL</sequence>
<evidence type="ECO:0000313" key="5">
    <source>
        <dbReference type="Proteomes" id="UP001161017"/>
    </source>
</evidence>
<name>A0AA43QHM1_9LECA</name>
<dbReference type="InterPro" id="IPR050797">
    <property type="entry name" value="Carb_Metab_Trans_Reg"/>
</dbReference>
<proteinExistence type="predicted"/>
<dbReference type="SMART" id="SM00066">
    <property type="entry name" value="GAL4"/>
    <property type="match status" value="1"/>
</dbReference>
<dbReference type="InterPro" id="IPR001138">
    <property type="entry name" value="Zn2Cys6_DnaBD"/>
</dbReference>
<evidence type="ECO:0000259" key="3">
    <source>
        <dbReference type="PROSITE" id="PS50048"/>
    </source>
</evidence>
<evidence type="ECO:0000256" key="2">
    <source>
        <dbReference type="SAM" id="MobiDB-lite"/>
    </source>
</evidence>
<dbReference type="GO" id="GO:0008270">
    <property type="term" value="F:zinc ion binding"/>
    <property type="evidence" value="ECO:0007669"/>
    <property type="project" value="InterPro"/>
</dbReference>
<dbReference type="InterPro" id="IPR036864">
    <property type="entry name" value="Zn2-C6_fun-type_DNA-bd_sf"/>
</dbReference>
<dbReference type="PANTHER" id="PTHR31668">
    <property type="entry name" value="GLUCOSE TRANSPORT TRANSCRIPTION REGULATOR RGT1-RELATED-RELATED"/>
    <property type="match status" value="1"/>
</dbReference>
<dbReference type="GO" id="GO:0000981">
    <property type="term" value="F:DNA-binding transcription factor activity, RNA polymerase II-specific"/>
    <property type="evidence" value="ECO:0007669"/>
    <property type="project" value="InterPro"/>
</dbReference>
<feature type="domain" description="Zn(2)-C6 fungal-type" evidence="3">
    <location>
        <begin position="9"/>
        <end position="39"/>
    </location>
</feature>
<organism evidence="4 5">
    <name type="scientific">Ramalina farinacea</name>
    <dbReference type="NCBI Taxonomy" id="258253"/>
    <lineage>
        <taxon>Eukaryota</taxon>
        <taxon>Fungi</taxon>
        <taxon>Dikarya</taxon>
        <taxon>Ascomycota</taxon>
        <taxon>Pezizomycotina</taxon>
        <taxon>Lecanoromycetes</taxon>
        <taxon>OSLEUM clade</taxon>
        <taxon>Lecanoromycetidae</taxon>
        <taxon>Lecanorales</taxon>
        <taxon>Lecanorineae</taxon>
        <taxon>Ramalinaceae</taxon>
        <taxon>Ramalina</taxon>
    </lineage>
</organism>
<keyword evidence="1" id="KW-0539">Nucleus</keyword>
<keyword evidence="5" id="KW-1185">Reference proteome</keyword>
<dbReference type="CDD" id="cd00067">
    <property type="entry name" value="GAL4"/>
    <property type="match status" value="1"/>
</dbReference>
<dbReference type="PROSITE" id="PS00463">
    <property type="entry name" value="ZN2_CY6_FUNGAL_1"/>
    <property type="match status" value="1"/>
</dbReference>
<accession>A0AA43QHM1</accession>
<dbReference type="Pfam" id="PF00172">
    <property type="entry name" value="Zn_clus"/>
    <property type="match status" value="1"/>
</dbReference>
<dbReference type="AlphaFoldDB" id="A0AA43QHM1"/>
<dbReference type="PROSITE" id="PS50048">
    <property type="entry name" value="ZN2_CY6_FUNGAL_2"/>
    <property type="match status" value="1"/>
</dbReference>
<comment type="caution">
    <text evidence="4">The sequence shown here is derived from an EMBL/GenBank/DDBJ whole genome shotgun (WGS) entry which is preliminary data.</text>
</comment>
<dbReference type="EMBL" id="JAPUFD010000001">
    <property type="protein sequence ID" value="MDI1485509.1"/>
    <property type="molecule type" value="Genomic_DNA"/>
</dbReference>
<protein>
    <recommendedName>
        <fullName evidence="3">Zn(2)-C6 fungal-type domain-containing protein</fullName>
    </recommendedName>
</protein>
<gene>
    <name evidence="4" type="ORF">OHK93_000647</name>
</gene>
<evidence type="ECO:0000256" key="1">
    <source>
        <dbReference type="ARBA" id="ARBA00023242"/>
    </source>
</evidence>
<feature type="region of interest" description="Disordered" evidence="2">
    <location>
        <begin position="41"/>
        <end position="68"/>
    </location>
</feature>
<dbReference type="Proteomes" id="UP001161017">
    <property type="component" value="Unassembled WGS sequence"/>
</dbReference>
<dbReference type="SUPFAM" id="SSF57701">
    <property type="entry name" value="Zn2/Cys6 DNA-binding domain"/>
    <property type="match status" value="1"/>
</dbReference>